<dbReference type="SUPFAM" id="SSF47336">
    <property type="entry name" value="ACP-like"/>
    <property type="match status" value="1"/>
</dbReference>
<name>A0A919FMK3_9ACTN</name>
<evidence type="ECO:0000256" key="2">
    <source>
        <dbReference type="ARBA" id="ARBA00022450"/>
    </source>
</evidence>
<reference evidence="6" key="2">
    <citation type="submission" date="2020-09" db="EMBL/GenBank/DDBJ databases">
        <authorList>
            <person name="Sun Q."/>
            <person name="Ohkuma M."/>
        </authorList>
    </citation>
    <scope>NUCLEOTIDE SEQUENCE</scope>
    <source>
        <strain evidence="6">JCM 5069</strain>
    </source>
</reference>
<organism evidence="6 7">
    <name type="scientific">Streptomyces sulfonofaciens</name>
    <dbReference type="NCBI Taxonomy" id="68272"/>
    <lineage>
        <taxon>Bacteria</taxon>
        <taxon>Bacillati</taxon>
        <taxon>Actinomycetota</taxon>
        <taxon>Actinomycetes</taxon>
        <taxon>Kitasatosporales</taxon>
        <taxon>Streptomycetaceae</taxon>
        <taxon>Streptomyces</taxon>
    </lineage>
</organism>
<dbReference type="PANTHER" id="PTHR45527:SF1">
    <property type="entry name" value="FATTY ACID SYNTHASE"/>
    <property type="match status" value="1"/>
</dbReference>
<dbReference type="GO" id="GO:0008610">
    <property type="term" value="P:lipid biosynthetic process"/>
    <property type="evidence" value="ECO:0007669"/>
    <property type="project" value="UniProtKB-ARBA"/>
</dbReference>
<protein>
    <recommendedName>
        <fullName evidence="5">Carrier domain-containing protein</fullName>
    </recommendedName>
</protein>
<dbReference type="AlphaFoldDB" id="A0A919FMK3"/>
<dbReference type="GO" id="GO:0003824">
    <property type="term" value="F:catalytic activity"/>
    <property type="evidence" value="ECO:0007669"/>
    <property type="project" value="InterPro"/>
</dbReference>
<keyword evidence="2" id="KW-0596">Phosphopantetheine</keyword>
<feature type="domain" description="Carrier" evidence="5">
    <location>
        <begin position="10"/>
        <end position="85"/>
    </location>
</feature>
<dbReference type="InterPro" id="IPR036736">
    <property type="entry name" value="ACP-like_sf"/>
</dbReference>
<dbReference type="InterPro" id="IPR009081">
    <property type="entry name" value="PP-bd_ACP"/>
</dbReference>
<dbReference type="Pfam" id="PF00550">
    <property type="entry name" value="PP-binding"/>
    <property type="match status" value="1"/>
</dbReference>
<proteinExistence type="predicted"/>
<evidence type="ECO:0000256" key="1">
    <source>
        <dbReference type="ARBA" id="ARBA00001957"/>
    </source>
</evidence>
<feature type="compositionally biased region" description="Gly residues" evidence="4">
    <location>
        <begin position="273"/>
        <end position="322"/>
    </location>
</feature>
<dbReference type="EMBL" id="BNCD01000001">
    <property type="protein sequence ID" value="GHH69127.1"/>
    <property type="molecule type" value="Genomic_DNA"/>
</dbReference>
<dbReference type="GO" id="GO:0043041">
    <property type="term" value="P:amino acid activation for nonribosomal peptide biosynthetic process"/>
    <property type="evidence" value="ECO:0007669"/>
    <property type="project" value="TreeGrafter"/>
</dbReference>
<evidence type="ECO:0000313" key="7">
    <source>
        <dbReference type="Proteomes" id="UP000603708"/>
    </source>
</evidence>
<dbReference type="Gene3D" id="3.40.50.1820">
    <property type="entry name" value="alpha/beta hydrolase"/>
    <property type="match status" value="1"/>
</dbReference>
<comment type="caution">
    <text evidence="6">The sequence shown here is derived from an EMBL/GenBank/DDBJ whole genome shotgun (WGS) entry which is preliminary data.</text>
</comment>
<comment type="cofactor">
    <cofactor evidence="1">
        <name>pantetheine 4'-phosphate</name>
        <dbReference type="ChEBI" id="CHEBI:47942"/>
    </cofactor>
</comment>
<dbReference type="GO" id="GO:0031177">
    <property type="term" value="F:phosphopantetheine binding"/>
    <property type="evidence" value="ECO:0007669"/>
    <property type="project" value="InterPro"/>
</dbReference>
<dbReference type="PROSITE" id="PS50075">
    <property type="entry name" value="CARRIER"/>
    <property type="match status" value="1"/>
</dbReference>
<dbReference type="PANTHER" id="PTHR45527">
    <property type="entry name" value="NONRIBOSOMAL PEPTIDE SYNTHETASE"/>
    <property type="match status" value="1"/>
</dbReference>
<dbReference type="Gene3D" id="3.30.559.10">
    <property type="entry name" value="Chloramphenicol acetyltransferase-like domain"/>
    <property type="match status" value="1"/>
</dbReference>
<dbReference type="InterPro" id="IPR020806">
    <property type="entry name" value="PKS_PP-bd"/>
</dbReference>
<dbReference type="GO" id="GO:0005737">
    <property type="term" value="C:cytoplasm"/>
    <property type="evidence" value="ECO:0007669"/>
    <property type="project" value="TreeGrafter"/>
</dbReference>
<dbReference type="Pfam" id="PF00668">
    <property type="entry name" value="Condensation"/>
    <property type="match status" value="1"/>
</dbReference>
<dbReference type="InterPro" id="IPR001242">
    <property type="entry name" value="Condensation_dom"/>
</dbReference>
<dbReference type="GO" id="GO:0044550">
    <property type="term" value="P:secondary metabolite biosynthetic process"/>
    <property type="evidence" value="ECO:0007669"/>
    <property type="project" value="TreeGrafter"/>
</dbReference>
<reference evidence="6" key="1">
    <citation type="journal article" date="2014" name="Int. J. Syst. Evol. Microbiol.">
        <title>Complete genome sequence of Corynebacterium casei LMG S-19264T (=DSM 44701T), isolated from a smear-ripened cheese.</title>
        <authorList>
            <consortium name="US DOE Joint Genome Institute (JGI-PGF)"/>
            <person name="Walter F."/>
            <person name="Albersmeier A."/>
            <person name="Kalinowski J."/>
            <person name="Ruckert C."/>
        </authorList>
    </citation>
    <scope>NUCLEOTIDE SEQUENCE</scope>
    <source>
        <strain evidence="6">JCM 5069</strain>
    </source>
</reference>
<dbReference type="SMART" id="SM00823">
    <property type="entry name" value="PKS_PP"/>
    <property type="match status" value="1"/>
</dbReference>
<feature type="region of interest" description="Disordered" evidence="4">
    <location>
        <begin position="273"/>
        <end position="332"/>
    </location>
</feature>
<keyword evidence="3" id="KW-0597">Phosphoprotein</keyword>
<dbReference type="InterPro" id="IPR023213">
    <property type="entry name" value="CAT-like_dom_sf"/>
</dbReference>
<gene>
    <name evidence="6" type="ORF">GCM10018793_01110</name>
</gene>
<feature type="compositionally biased region" description="Low complexity" evidence="4">
    <location>
        <begin position="323"/>
        <end position="332"/>
    </location>
</feature>
<feature type="region of interest" description="Disordered" evidence="4">
    <location>
        <begin position="81"/>
        <end position="113"/>
    </location>
</feature>
<dbReference type="Proteomes" id="UP000603708">
    <property type="component" value="Unassembled WGS sequence"/>
</dbReference>
<dbReference type="Gene3D" id="3.30.559.30">
    <property type="entry name" value="Nonribosomal peptide synthetase, condensation domain"/>
    <property type="match status" value="1"/>
</dbReference>
<keyword evidence="7" id="KW-1185">Reference proteome</keyword>
<sequence>MTDEVITTAAAERQAVTDMIRVWEDVLGIGGVTADDSFFELGGHSLLAEALVLAVAERFGTDVSIRTLFDHPRLAEFTAAARGPSSRRAVEPPGPAVPPAGGGPQAGASDGWRPLPYRMGLGVRRQERPDGTIASVSVVCRTFLFPASTPDPVRLDEAVRRAVGINPALHSIYRNDPVRGPQYTERPVPADLVIHRELGGVTWESLAATARRTADREMTRRRDLRAGRLLRVVCLRGRGPGYALVVAIDHSVCDGMSFTRFLEDIADAYAASGGGGGSGGSEPSGGSHGSGGGGARGGSGASGAGGASGGGGAGGGGTGAGGSPAVSSRPSLAEVAAAEQAALGGAQGRALRAAWRARLPRGVPQVMLRHTRPWQESPPEAGSFTSSLHGAAYRRHTHEAAGLGMTGFALGAAKVLHAMRTAVIGDELAFFCPFPGRYVPEARDVVGNFANPLPVLVDAPRGADLPTTVRAVREGLLWTLQHQGLPFPEVLHEVRDVDATGGELPYMRRCVFLSGEVPDRFTLAGETGQVCPAEVDNALFDFSLWLYDSGEELRCHAAYRRSLLTRPVVEGWLDALRTPLDMSAQT</sequence>
<evidence type="ECO:0000256" key="4">
    <source>
        <dbReference type="SAM" id="MobiDB-lite"/>
    </source>
</evidence>
<dbReference type="GO" id="GO:0017000">
    <property type="term" value="P:antibiotic biosynthetic process"/>
    <property type="evidence" value="ECO:0007669"/>
    <property type="project" value="UniProtKB-ARBA"/>
</dbReference>
<evidence type="ECO:0000256" key="3">
    <source>
        <dbReference type="ARBA" id="ARBA00022553"/>
    </source>
</evidence>
<dbReference type="InterPro" id="IPR029058">
    <property type="entry name" value="AB_hydrolase_fold"/>
</dbReference>
<accession>A0A919FMK3</accession>
<evidence type="ECO:0000313" key="6">
    <source>
        <dbReference type="EMBL" id="GHH69127.1"/>
    </source>
</evidence>
<dbReference type="RefSeq" id="WP_189928851.1">
    <property type="nucleotide sequence ID" value="NZ_BNCD01000001.1"/>
</dbReference>
<dbReference type="SUPFAM" id="SSF52777">
    <property type="entry name" value="CoA-dependent acyltransferases"/>
    <property type="match status" value="2"/>
</dbReference>
<evidence type="ECO:0000259" key="5">
    <source>
        <dbReference type="PROSITE" id="PS50075"/>
    </source>
</evidence>